<gene>
    <name evidence="1" type="ORF">DA73_0400009880</name>
</gene>
<dbReference type="EMBL" id="JHEG04000001">
    <property type="protein sequence ID" value="KAF3885736.1"/>
    <property type="molecule type" value="Genomic_DNA"/>
</dbReference>
<keyword evidence="2" id="KW-1185">Reference proteome</keyword>
<name>A0A8S9T0V8_9CYAN</name>
<comment type="caution">
    <text evidence="1">The sequence shown here is derived from an EMBL/GenBank/DDBJ whole genome shotgun (WGS) entry which is preliminary data.</text>
</comment>
<proteinExistence type="predicted"/>
<evidence type="ECO:0000313" key="1">
    <source>
        <dbReference type="EMBL" id="KAF3885736.1"/>
    </source>
</evidence>
<dbReference type="OrthoDB" id="458441at2"/>
<accession>A0A8S9T0V8</accession>
<dbReference type="RefSeq" id="WP_050046166.1">
    <property type="nucleotide sequence ID" value="NZ_JHEG04000001.1"/>
</dbReference>
<reference evidence="1" key="1">
    <citation type="journal article" date="2015" name="Genome Announc.">
        <title>Draft Genome Sequence of Tolypothrix boutellei Strain VB521301.</title>
        <authorList>
            <person name="Chandrababunaidu M.M."/>
            <person name="Singh D."/>
            <person name="Sen D."/>
            <person name="Bhan S."/>
            <person name="Das S."/>
            <person name="Gupta A."/>
            <person name="Adhikary S.P."/>
            <person name="Tripathy S."/>
        </authorList>
    </citation>
    <scope>NUCLEOTIDE SEQUENCE</scope>
    <source>
        <strain evidence="1">VB521301</strain>
    </source>
</reference>
<dbReference type="Proteomes" id="UP000029738">
    <property type="component" value="Unassembled WGS sequence"/>
</dbReference>
<evidence type="ECO:0000313" key="2">
    <source>
        <dbReference type="Proteomes" id="UP000029738"/>
    </source>
</evidence>
<sequence>MKKLDFLSKLDVNETQIEYELVLDSYTIVFWHLFNIWENISPNFKIEINQVINIEFAKIFYEYYKYHHKIFKLTKIEDLEDFWLEDSWRKSPILHKSLNLPAIKNSIAIGIQNIISPIAITLFGDDDVQVKTGQFSKELANYVTSYALVSTLSNKIGKPKRREIKEDFIVRAECILREILKEKLNV</sequence>
<dbReference type="AlphaFoldDB" id="A0A8S9T0V8"/>
<organism evidence="1 2">
    <name type="scientific">Tolypothrix bouteillei VB521301</name>
    <dbReference type="NCBI Taxonomy" id="1479485"/>
    <lineage>
        <taxon>Bacteria</taxon>
        <taxon>Bacillati</taxon>
        <taxon>Cyanobacteriota</taxon>
        <taxon>Cyanophyceae</taxon>
        <taxon>Nostocales</taxon>
        <taxon>Tolypothrichaceae</taxon>
        <taxon>Tolypothrix</taxon>
    </lineage>
</organism>
<protein>
    <submittedName>
        <fullName evidence="1">Uncharacterized protein</fullName>
    </submittedName>
</protein>
<reference evidence="1" key="2">
    <citation type="submission" date="2019-11" db="EMBL/GenBank/DDBJ databases">
        <title>Improved Assembly of Tolypothrix boutellei genome.</title>
        <authorList>
            <person name="Sarangi A.N."/>
            <person name="Mukherjee M."/>
            <person name="Ghosh S."/>
            <person name="Singh D."/>
            <person name="Das A."/>
            <person name="Kant S."/>
            <person name="Prusty A."/>
            <person name="Tripathy S."/>
        </authorList>
    </citation>
    <scope>NUCLEOTIDE SEQUENCE</scope>
    <source>
        <strain evidence="1">VB521301</strain>
    </source>
</reference>